<dbReference type="InterPro" id="IPR000727">
    <property type="entry name" value="T_SNARE_dom"/>
</dbReference>
<keyword evidence="7" id="KW-0333">Golgi apparatus</keyword>
<evidence type="ECO:0000313" key="13">
    <source>
        <dbReference type="Proteomes" id="UP000033188"/>
    </source>
</evidence>
<dbReference type="PROSITE" id="PS50192">
    <property type="entry name" value="T_SNARE"/>
    <property type="match status" value="1"/>
</dbReference>
<comment type="subcellular location">
    <subcellularLocation>
        <location evidence="1">Golgi apparatus membrane</location>
        <topology evidence="1">Single-pass type IV membrane protein</topology>
    </subcellularLocation>
</comment>
<dbReference type="GO" id="GO:0000139">
    <property type="term" value="C:Golgi membrane"/>
    <property type="evidence" value="ECO:0007669"/>
    <property type="project" value="UniProtKB-SubCell"/>
</dbReference>
<keyword evidence="5" id="KW-0653">Protein transport</keyword>
<feature type="transmembrane region" description="Helical" evidence="10">
    <location>
        <begin position="289"/>
        <end position="310"/>
    </location>
</feature>
<evidence type="ECO:0000256" key="5">
    <source>
        <dbReference type="ARBA" id="ARBA00022927"/>
    </source>
</evidence>
<evidence type="ECO:0000256" key="7">
    <source>
        <dbReference type="ARBA" id="ARBA00023034"/>
    </source>
</evidence>
<keyword evidence="13" id="KW-1185">Reference proteome</keyword>
<evidence type="ECO:0000256" key="3">
    <source>
        <dbReference type="ARBA" id="ARBA00022448"/>
    </source>
</evidence>
<dbReference type="GO" id="GO:0005484">
    <property type="term" value="F:SNAP receptor activity"/>
    <property type="evidence" value="ECO:0007669"/>
    <property type="project" value="TreeGrafter"/>
</dbReference>
<dbReference type="PANTHER" id="PTHR19957">
    <property type="entry name" value="SYNTAXIN"/>
    <property type="match status" value="1"/>
</dbReference>
<dbReference type="CDD" id="cd15845">
    <property type="entry name" value="SNARE_syntaxin16"/>
    <property type="match status" value="1"/>
</dbReference>
<evidence type="ECO:0000256" key="9">
    <source>
        <dbReference type="ARBA" id="ARBA00023136"/>
    </source>
</evidence>
<dbReference type="Proteomes" id="UP000033188">
    <property type="component" value="Chromosome 2"/>
</dbReference>
<evidence type="ECO:0000313" key="12">
    <source>
        <dbReference type="EMBL" id="CDR95101.1"/>
    </source>
</evidence>
<dbReference type="GO" id="GO:0048278">
    <property type="term" value="P:vesicle docking"/>
    <property type="evidence" value="ECO:0007669"/>
    <property type="project" value="TreeGrafter"/>
</dbReference>
<dbReference type="AlphaFoldDB" id="A0A061D2V1"/>
<evidence type="ECO:0000256" key="8">
    <source>
        <dbReference type="ARBA" id="ARBA00023054"/>
    </source>
</evidence>
<evidence type="ECO:0000256" key="2">
    <source>
        <dbReference type="ARBA" id="ARBA00009063"/>
    </source>
</evidence>
<dbReference type="InterPro" id="IPR045242">
    <property type="entry name" value="Syntaxin"/>
</dbReference>
<dbReference type="GeneID" id="24563642"/>
<dbReference type="RefSeq" id="XP_012767287.1">
    <property type="nucleotide sequence ID" value="XM_012911833.1"/>
</dbReference>
<dbReference type="OrthoDB" id="10251371at2759"/>
<dbReference type="STRING" id="5866.A0A061D2V1"/>
<feature type="domain" description="T-SNARE coiled-coil homology" evidence="11">
    <location>
        <begin position="219"/>
        <end position="281"/>
    </location>
</feature>
<evidence type="ECO:0000256" key="1">
    <source>
        <dbReference type="ARBA" id="ARBA00004409"/>
    </source>
</evidence>
<dbReference type="SMART" id="SM00397">
    <property type="entry name" value="t_SNARE"/>
    <property type="match status" value="1"/>
</dbReference>
<dbReference type="GO" id="GO:0006886">
    <property type="term" value="P:intracellular protein transport"/>
    <property type="evidence" value="ECO:0007669"/>
    <property type="project" value="TreeGrafter"/>
</dbReference>
<evidence type="ECO:0000256" key="6">
    <source>
        <dbReference type="ARBA" id="ARBA00022989"/>
    </source>
</evidence>
<sequence>MIKDTVAHQNLTFSFRSLRTKERQKAHRFEIGNLDTPLLESNNVQSGMGFEMFLTCKADAPPEHTQQAGNVGVTIDLPPSWLELVQDCTFTLKNTSDRIKDLERAQNKSLLTVFDRMGKGDHGQIAAISTDIANMMKKIERNMEIIGTEGNYYVENQLRKNARHKIAGELLTLSVTFRKLQKTYYDSVQEDTQFRANSGIPDVALSNDGFVQEQLQVSHEHIADRTNRLHDIAMTMQELKDMYTQLATMVVEQGSMLDQIDYNVRTFTENTKGVVRELRKTLKRETSGLAIRAVRNLIVVIFVELIIIVIKLA</sequence>
<accession>A0A061D2V1</accession>
<reference evidence="13" key="1">
    <citation type="submission" date="2014-06" db="EMBL/GenBank/DDBJ databases">
        <authorList>
            <person name="Aslett M."/>
            <person name="De Silva N."/>
        </authorList>
    </citation>
    <scope>NUCLEOTIDE SEQUENCE [LARGE SCALE GENOMIC DNA]</scope>
    <source>
        <strain evidence="13">Bond</strain>
    </source>
</reference>
<dbReference type="OMA" id="NRKMCII"/>
<evidence type="ECO:0000256" key="4">
    <source>
        <dbReference type="ARBA" id="ARBA00022692"/>
    </source>
</evidence>
<keyword evidence="4 10" id="KW-0812">Transmembrane</keyword>
<dbReference type="VEuPathDB" id="PiroplasmaDB:BBBOND_0202580"/>
<dbReference type="GO" id="GO:0006906">
    <property type="term" value="P:vesicle fusion"/>
    <property type="evidence" value="ECO:0007669"/>
    <property type="project" value="TreeGrafter"/>
</dbReference>
<gene>
    <name evidence="12" type="ORF">BBBOND_0202580</name>
</gene>
<dbReference type="SUPFAM" id="SSF47661">
    <property type="entry name" value="t-snare proteins"/>
    <property type="match status" value="1"/>
</dbReference>
<evidence type="ECO:0000256" key="10">
    <source>
        <dbReference type="SAM" id="Phobius"/>
    </source>
</evidence>
<keyword evidence="8" id="KW-0175">Coiled coil</keyword>
<keyword evidence="9 10" id="KW-0472">Membrane</keyword>
<proteinExistence type="inferred from homology"/>
<comment type="similarity">
    <text evidence="2">Belongs to the syntaxin family.</text>
</comment>
<keyword evidence="3" id="KW-0813">Transport</keyword>
<dbReference type="GO" id="GO:0000149">
    <property type="term" value="F:SNARE binding"/>
    <property type="evidence" value="ECO:0007669"/>
    <property type="project" value="TreeGrafter"/>
</dbReference>
<evidence type="ECO:0000259" key="11">
    <source>
        <dbReference type="PROSITE" id="PS50192"/>
    </source>
</evidence>
<organism evidence="12 13">
    <name type="scientific">Babesia bigemina</name>
    <dbReference type="NCBI Taxonomy" id="5866"/>
    <lineage>
        <taxon>Eukaryota</taxon>
        <taxon>Sar</taxon>
        <taxon>Alveolata</taxon>
        <taxon>Apicomplexa</taxon>
        <taxon>Aconoidasida</taxon>
        <taxon>Piroplasmida</taxon>
        <taxon>Babesiidae</taxon>
        <taxon>Babesia</taxon>
    </lineage>
</organism>
<dbReference type="KEGG" id="bbig:BBBOND_0202580"/>
<dbReference type="GO" id="GO:0031201">
    <property type="term" value="C:SNARE complex"/>
    <property type="evidence" value="ECO:0007669"/>
    <property type="project" value="TreeGrafter"/>
</dbReference>
<dbReference type="Gene3D" id="1.20.58.70">
    <property type="match status" value="1"/>
</dbReference>
<dbReference type="InterPro" id="IPR010989">
    <property type="entry name" value="SNARE"/>
</dbReference>
<dbReference type="EMBL" id="LK391708">
    <property type="protein sequence ID" value="CDR95101.1"/>
    <property type="molecule type" value="Genomic_DNA"/>
</dbReference>
<protein>
    <submittedName>
        <fullName evidence="12">t-SNARE protein, putative</fullName>
    </submittedName>
</protein>
<keyword evidence="6 10" id="KW-1133">Transmembrane helix</keyword>
<dbReference type="PANTHER" id="PTHR19957:SF83">
    <property type="entry name" value="SYNTAXIN-16"/>
    <property type="match status" value="1"/>
</dbReference>
<name>A0A061D2V1_BABBI</name>